<dbReference type="Proteomes" id="UP000017819">
    <property type="component" value="Unassembled WGS sequence"/>
</dbReference>
<keyword evidence="2" id="KW-1185">Reference proteome</keyword>
<dbReference type="RefSeq" id="WP_023431949.1">
    <property type="nucleotide sequence ID" value="NZ_AWXZ01000023.1"/>
</dbReference>
<reference evidence="1 2" key="1">
    <citation type="journal article" date="2014" name="Genome Announc.">
        <title>Draft Genome Sequence of Lutibaculum baratangense Strain AMV1T, Isolated from a Mud Volcano in Andamans, India.</title>
        <authorList>
            <person name="Singh A."/>
            <person name="Sreenivas A."/>
            <person name="Sathyanarayana Reddy G."/>
            <person name="Pinnaka A.K."/>
            <person name="Shivaji S."/>
        </authorList>
    </citation>
    <scope>NUCLEOTIDE SEQUENCE [LARGE SCALE GENOMIC DNA]</scope>
    <source>
        <strain evidence="1 2">AMV1</strain>
    </source>
</reference>
<proteinExistence type="predicted"/>
<organism evidence="1 2">
    <name type="scientific">Lutibaculum baratangense AMV1</name>
    <dbReference type="NCBI Taxonomy" id="631454"/>
    <lineage>
        <taxon>Bacteria</taxon>
        <taxon>Pseudomonadati</taxon>
        <taxon>Pseudomonadota</taxon>
        <taxon>Alphaproteobacteria</taxon>
        <taxon>Hyphomicrobiales</taxon>
        <taxon>Tepidamorphaceae</taxon>
        <taxon>Lutibaculum</taxon>
    </lineage>
</organism>
<evidence type="ECO:0000313" key="2">
    <source>
        <dbReference type="Proteomes" id="UP000017819"/>
    </source>
</evidence>
<evidence type="ECO:0000313" key="1">
    <source>
        <dbReference type="EMBL" id="ESR25291.1"/>
    </source>
</evidence>
<evidence type="ECO:0008006" key="3">
    <source>
        <dbReference type="Google" id="ProtNLM"/>
    </source>
</evidence>
<dbReference type="STRING" id="631454.N177_1808"/>
<protein>
    <recommendedName>
        <fullName evidence="3">Motility protein</fullName>
    </recommendedName>
</protein>
<dbReference type="EMBL" id="AWXZ01000023">
    <property type="protein sequence ID" value="ESR25291.1"/>
    <property type="molecule type" value="Genomic_DNA"/>
</dbReference>
<dbReference type="AlphaFoldDB" id="V4RGK7"/>
<name>V4RGK7_9HYPH</name>
<accession>V4RGK7</accession>
<gene>
    <name evidence="1" type="ORF">N177_1808</name>
</gene>
<sequence length="61" mass="6324">MDSTTIAGAAVAAQTAQTRLFAQMGMLKQQNEAEMAIVDMLAEAASAPLPEGVGTKLDRMA</sequence>
<comment type="caution">
    <text evidence="1">The sequence shown here is derived from an EMBL/GenBank/DDBJ whole genome shotgun (WGS) entry which is preliminary data.</text>
</comment>